<feature type="compositionally biased region" description="Basic and acidic residues" evidence="6">
    <location>
        <begin position="250"/>
        <end position="261"/>
    </location>
</feature>
<reference evidence="8" key="1">
    <citation type="submission" date="2013-07" db="EMBL/GenBank/DDBJ databases">
        <title>The genome of Eucalyptus grandis.</title>
        <authorList>
            <person name="Schmutz J."/>
            <person name="Hayes R."/>
            <person name="Myburg A."/>
            <person name="Tuskan G."/>
            <person name="Grattapaglia D."/>
            <person name="Rokhsar D.S."/>
        </authorList>
    </citation>
    <scope>NUCLEOTIDE SEQUENCE</scope>
    <source>
        <tissue evidence="8">Leaf extractions</tissue>
    </source>
</reference>
<keyword evidence="5" id="KW-0539">Nucleus</keyword>
<dbReference type="Pfam" id="PF02365">
    <property type="entry name" value="NAM"/>
    <property type="match status" value="1"/>
</dbReference>
<sequence>MKKPKALPPSLSTQEIEVCRRKQEMETRIYPMNILPAENELTKIVLFLQQAIDGFRFCPTEEELLNYLKLTVSGCRESFCIIPTLENIYEINPWDLPAKFSEKSVVPSKDQEWWFICPQTQSQRISRKTPCGSSWNITGKHKDIKAKNDNKKIGSKIILVFHDGQNSKGTRSKWVMHELHPHPDNMGYVLCCLKMKQHGKADNQEPSIQVRENQPNDAAMAMDGDIPSIPQFHCPEVSSSEQNKVIAELSKKNYSKSDRSCQNKTKSLAPIHEDNNPFSQSEGSYQNKTKSPALIHKDSHPFSQSDGSYQNNTNSLALIHQDNHPFSQSEGSYQNNTNSLALIHEDNHPFSQSDGSYQNNTKSPALIHKDSHPFSPNQEHPAWTKNSSSTANSSGSCLAVSEPSIHELHFPHPFPNFDDTSGTSNFIGEQADKSCYSMDCENPEQLPFAEVRKIRMLQRSNFFFFFNL</sequence>
<proteinExistence type="predicted"/>
<comment type="subcellular location">
    <subcellularLocation>
        <location evidence="1">Nucleus</location>
    </subcellularLocation>
</comment>
<dbReference type="InterPro" id="IPR036093">
    <property type="entry name" value="NAC_dom_sf"/>
</dbReference>
<accession>A0A059BBC0</accession>
<dbReference type="GO" id="GO:0003677">
    <property type="term" value="F:DNA binding"/>
    <property type="evidence" value="ECO:0007669"/>
    <property type="project" value="UniProtKB-KW"/>
</dbReference>
<evidence type="ECO:0000256" key="1">
    <source>
        <dbReference type="ARBA" id="ARBA00004123"/>
    </source>
</evidence>
<dbReference type="AlphaFoldDB" id="A0A059BBC0"/>
<dbReference type="STRING" id="71139.A0A059BBC0"/>
<protein>
    <recommendedName>
        <fullName evidence="7">NAC domain-containing protein</fullName>
    </recommendedName>
</protein>
<evidence type="ECO:0000313" key="8">
    <source>
        <dbReference type="EMBL" id="KCW63408.1"/>
    </source>
</evidence>
<dbReference type="Gene3D" id="2.170.150.80">
    <property type="entry name" value="NAC domain"/>
    <property type="match status" value="1"/>
</dbReference>
<organism evidence="8">
    <name type="scientific">Eucalyptus grandis</name>
    <name type="common">Flooded gum</name>
    <dbReference type="NCBI Taxonomy" id="71139"/>
    <lineage>
        <taxon>Eukaryota</taxon>
        <taxon>Viridiplantae</taxon>
        <taxon>Streptophyta</taxon>
        <taxon>Embryophyta</taxon>
        <taxon>Tracheophyta</taxon>
        <taxon>Spermatophyta</taxon>
        <taxon>Magnoliopsida</taxon>
        <taxon>eudicotyledons</taxon>
        <taxon>Gunneridae</taxon>
        <taxon>Pentapetalae</taxon>
        <taxon>rosids</taxon>
        <taxon>malvids</taxon>
        <taxon>Myrtales</taxon>
        <taxon>Myrtaceae</taxon>
        <taxon>Myrtoideae</taxon>
        <taxon>Eucalypteae</taxon>
        <taxon>Eucalyptus</taxon>
    </lineage>
</organism>
<feature type="compositionally biased region" description="Polar residues" evidence="6">
    <location>
        <begin position="301"/>
        <end position="311"/>
    </location>
</feature>
<dbReference type="PANTHER" id="PTHR31989">
    <property type="entry name" value="NAC DOMAIN-CONTAINING PROTEIN 82-RELATED"/>
    <property type="match status" value="1"/>
</dbReference>
<evidence type="ECO:0000256" key="2">
    <source>
        <dbReference type="ARBA" id="ARBA00023015"/>
    </source>
</evidence>
<evidence type="ECO:0000256" key="5">
    <source>
        <dbReference type="ARBA" id="ARBA00023242"/>
    </source>
</evidence>
<evidence type="ECO:0000256" key="3">
    <source>
        <dbReference type="ARBA" id="ARBA00023125"/>
    </source>
</evidence>
<name>A0A059BBC0_EUCGR</name>
<feature type="region of interest" description="Disordered" evidence="6">
    <location>
        <begin position="250"/>
        <end position="311"/>
    </location>
</feature>
<dbReference type="EMBL" id="KK198759">
    <property type="protein sequence ID" value="KCW63408.1"/>
    <property type="molecule type" value="Genomic_DNA"/>
</dbReference>
<keyword evidence="4" id="KW-0804">Transcription</keyword>
<evidence type="ECO:0000256" key="6">
    <source>
        <dbReference type="SAM" id="MobiDB-lite"/>
    </source>
</evidence>
<dbReference type="SUPFAM" id="SSF101941">
    <property type="entry name" value="NAC domain"/>
    <property type="match status" value="1"/>
</dbReference>
<dbReference type="GO" id="GO:0005634">
    <property type="term" value="C:nucleus"/>
    <property type="evidence" value="ECO:0007669"/>
    <property type="project" value="UniProtKB-SubCell"/>
</dbReference>
<dbReference type="OMA" id="NDNNHYG"/>
<evidence type="ECO:0000259" key="7">
    <source>
        <dbReference type="PROSITE" id="PS51005"/>
    </source>
</evidence>
<dbReference type="PROSITE" id="PS51005">
    <property type="entry name" value="NAC"/>
    <property type="match status" value="1"/>
</dbReference>
<keyword evidence="3" id="KW-0238">DNA-binding</keyword>
<dbReference type="GO" id="GO:0006355">
    <property type="term" value="P:regulation of DNA-templated transcription"/>
    <property type="evidence" value="ECO:0007669"/>
    <property type="project" value="InterPro"/>
</dbReference>
<dbReference type="InParanoid" id="A0A059BBC0"/>
<dbReference type="InterPro" id="IPR003441">
    <property type="entry name" value="NAC-dom"/>
</dbReference>
<gene>
    <name evidence="8" type="ORF">EUGRSUZ_G01049</name>
</gene>
<keyword evidence="2" id="KW-0805">Transcription regulation</keyword>
<feature type="compositionally biased region" description="Polar residues" evidence="6">
    <location>
        <begin position="276"/>
        <end position="290"/>
    </location>
</feature>
<feature type="region of interest" description="Disordered" evidence="6">
    <location>
        <begin position="368"/>
        <end position="396"/>
    </location>
</feature>
<feature type="domain" description="NAC" evidence="7">
    <location>
        <begin position="51"/>
        <end position="196"/>
    </location>
</feature>
<dbReference type="Gramene" id="KCW63408">
    <property type="protein sequence ID" value="KCW63408"/>
    <property type="gene ID" value="EUGRSUZ_G01049"/>
</dbReference>
<feature type="compositionally biased region" description="Low complexity" evidence="6">
    <location>
        <begin position="387"/>
        <end position="396"/>
    </location>
</feature>
<evidence type="ECO:0000256" key="4">
    <source>
        <dbReference type="ARBA" id="ARBA00023163"/>
    </source>
</evidence>